<feature type="domain" description="HTH luxR-type" evidence="5">
    <location>
        <begin position="470"/>
        <end position="535"/>
    </location>
</feature>
<dbReference type="PROSITE" id="PS50043">
    <property type="entry name" value="HTH_LUXR_2"/>
    <property type="match status" value="1"/>
</dbReference>
<dbReference type="InterPro" id="IPR009057">
    <property type="entry name" value="Homeodomain-like_sf"/>
</dbReference>
<dbReference type="InterPro" id="IPR036388">
    <property type="entry name" value="WH-like_DNA-bd_sf"/>
</dbReference>
<sequence>MAARGRPRRSLPLSSGHINRLQEIIESEAEQPAVKDRARIVLACLQGASNKEVAVSFGTGEHTVSKWRTRFLTAGIEGLRDKQRSGAPKVISGRVLARLAEIGTQCPENRPGADAAASLFGVSRSTVARVWKHARENAAPATPRIDASSGQIRFEIVGAYFDRSLKVIAVSEERLSGPSLTEVTHSLPASETRMLPEVVGTLLVAVARVAATTRLNKGTDSILAFVDEMRAVSGVRTVHLLCFGERASWMAHVTPRADSRGAMRAYSFDASPWQESFERALREHMEADRMSREVIVPSELLATMRGYMSGDDMLPPPECFSWSPRRSGNSTPSRGKHSDRRDTVARAKDDGQVRRGKDVELAFYMAPVGLLISRQRVVDKYNQAFCGMFGYAMDGLAGKSLELLYPSRDEFDHVGERALVLMRDTGFYSDERIMRRVDDSLFWCHVSGRAIDRSDPFAAAVWTFEDLSSVRPVTTDLTTRERQIAQFLVNGKSSKQVAKDLNISHRTVEAHRARLMRKYGVGTTSELIAHLIGRRSK</sequence>
<evidence type="ECO:0000256" key="3">
    <source>
        <dbReference type="ARBA" id="ARBA00023163"/>
    </source>
</evidence>
<dbReference type="GO" id="GO:0003677">
    <property type="term" value="F:DNA binding"/>
    <property type="evidence" value="ECO:0007669"/>
    <property type="project" value="UniProtKB-KW"/>
</dbReference>
<feature type="region of interest" description="Disordered" evidence="4">
    <location>
        <begin position="318"/>
        <end position="351"/>
    </location>
</feature>
<dbReference type="PROSITE" id="PS00622">
    <property type="entry name" value="HTH_LUXR_1"/>
    <property type="match status" value="1"/>
</dbReference>
<evidence type="ECO:0000256" key="1">
    <source>
        <dbReference type="ARBA" id="ARBA00023015"/>
    </source>
</evidence>
<dbReference type="SUPFAM" id="SSF46689">
    <property type="entry name" value="Homeodomain-like"/>
    <property type="match status" value="1"/>
</dbReference>
<dbReference type="SUPFAM" id="SSF46894">
    <property type="entry name" value="C-terminal effector domain of the bipartite response regulators"/>
    <property type="match status" value="1"/>
</dbReference>
<dbReference type="GO" id="GO:0006355">
    <property type="term" value="P:regulation of DNA-templated transcription"/>
    <property type="evidence" value="ECO:0007669"/>
    <property type="project" value="InterPro"/>
</dbReference>
<organism evidence="6 7">
    <name type="scientific">Paraburkholderia terrae</name>
    <dbReference type="NCBI Taxonomy" id="311230"/>
    <lineage>
        <taxon>Bacteria</taxon>
        <taxon>Pseudomonadati</taxon>
        <taxon>Pseudomonadota</taxon>
        <taxon>Betaproteobacteria</taxon>
        <taxon>Burkholderiales</taxon>
        <taxon>Burkholderiaceae</taxon>
        <taxon>Paraburkholderia</taxon>
    </lineage>
</organism>
<feature type="compositionally biased region" description="Polar residues" evidence="4">
    <location>
        <begin position="324"/>
        <end position="333"/>
    </location>
</feature>
<evidence type="ECO:0000256" key="4">
    <source>
        <dbReference type="SAM" id="MobiDB-lite"/>
    </source>
</evidence>
<reference evidence="6 7" key="1">
    <citation type="submission" date="2018-01" db="EMBL/GenBank/DDBJ databases">
        <title>Species boundaries and ecological features among Paraburkholderia terrae DSMZ17804T, P. hospita DSMZ17164T and P. caribensis DSMZ13236T.</title>
        <authorList>
            <person name="Pratama A.A."/>
        </authorList>
    </citation>
    <scope>NUCLEOTIDE SEQUENCE [LARGE SCALE GENOMIC DNA]</scope>
    <source>
        <strain evidence="6 7">DSM 17804</strain>
    </source>
</reference>
<proteinExistence type="predicted"/>
<dbReference type="SMART" id="SM00421">
    <property type="entry name" value="HTH_LUXR"/>
    <property type="match status" value="1"/>
</dbReference>
<evidence type="ECO:0000256" key="2">
    <source>
        <dbReference type="ARBA" id="ARBA00023125"/>
    </source>
</evidence>
<dbReference type="Proteomes" id="UP000243502">
    <property type="component" value="Chromosome 3"/>
</dbReference>
<dbReference type="Pfam" id="PF13426">
    <property type="entry name" value="PAS_9"/>
    <property type="match status" value="1"/>
</dbReference>
<dbReference type="CDD" id="cd00130">
    <property type="entry name" value="PAS"/>
    <property type="match status" value="1"/>
</dbReference>
<keyword evidence="1" id="KW-0805">Transcription regulation</keyword>
<dbReference type="PANTHER" id="PTHR44688">
    <property type="entry name" value="DNA-BINDING TRANSCRIPTIONAL ACTIVATOR DEVR_DOSR"/>
    <property type="match status" value="1"/>
</dbReference>
<dbReference type="InterPro" id="IPR000014">
    <property type="entry name" value="PAS"/>
</dbReference>
<dbReference type="Pfam" id="PF13565">
    <property type="entry name" value="HTH_32"/>
    <property type="match status" value="1"/>
</dbReference>
<feature type="compositionally biased region" description="Basic and acidic residues" evidence="4">
    <location>
        <begin position="339"/>
        <end position="351"/>
    </location>
</feature>
<keyword evidence="3" id="KW-0804">Transcription</keyword>
<accession>A0A2I8EZ75</accession>
<evidence type="ECO:0000259" key="5">
    <source>
        <dbReference type="PROSITE" id="PS50043"/>
    </source>
</evidence>
<dbReference type="Pfam" id="PF00196">
    <property type="entry name" value="GerE"/>
    <property type="match status" value="1"/>
</dbReference>
<name>A0A2I8EZ75_9BURK</name>
<keyword evidence="2" id="KW-0238">DNA-binding</keyword>
<protein>
    <submittedName>
        <fullName evidence="6">PAS domain-containing protein</fullName>
    </submittedName>
</protein>
<dbReference type="Gene3D" id="1.10.10.10">
    <property type="entry name" value="Winged helix-like DNA-binding domain superfamily/Winged helix DNA-binding domain"/>
    <property type="match status" value="1"/>
</dbReference>
<gene>
    <name evidence="6" type="ORF">C2L65_35525</name>
</gene>
<dbReference type="EMBL" id="CP026113">
    <property type="protein sequence ID" value="AUT64925.1"/>
    <property type="molecule type" value="Genomic_DNA"/>
</dbReference>
<dbReference type="SUPFAM" id="SSF55785">
    <property type="entry name" value="PYP-like sensor domain (PAS domain)"/>
    <property type="match status" value="1"/>
</dbReference>
<dbReference type="KEGG" id="pter:C2L65_35525"/>
<evidence type="ECO:0000313" key="7">
    <source>
        <dbReference type="Proteomes" id="UP000243502"/>
    </source>
</evidence>
<dbReference type="Gene3D" id="3.30.450.20">
    <property type="entry name" value="PAS domain"/>
    <property type="match status" value="1"/>
</dbReference>
<dbReference type="RefSeq" id="WP_081921079.1">
    <property type="nucleotide sequence ID" value="NZ_CP026113.1"/>
</dbReference>
<dbReference type="PRINTS" id="PR00038">
    <property type="entry name" value="HTHLUXR"/>
</dbReference>
<dbReference type="InterPro" id="IPR000792">
    <property type="entry name" value="Tscrpt_reg_LuxR_C"/>
</dbReference>
<evidence type="ECO:0000313" key="6">
    <source>
        <dbReference type="EMBL" id="AUT64925.1"/>
    </source>
</evidence>
<dbReference type="InterPro" id="IPR035965">
    <property type="entry name" value="PAS-like_dom_sf"/>
</dbReference>
<dbReference type="OrthoDB" id="8533716at2"/>
<dbReference type="NCBIfam" id="TIGR00229">
    <property type="entry name" value="sensory_box"/>
    <property type="match status" value="1"/>
</dbReference>
<dbReference type="AlphaFoldDB" id="A0A2I8EZ75"/>
<dbReference type="InterPro" id="IPR016032">
    <property type="entry name" value="Sig_transdc_resp-reg_C-effctor"/>
</dbReference>
<dbReference type="CDD" id="cd06170">
    <property type="entry name" value="LuxR_C_like"/>
    <property type="match status" value="1"/>
</dbReference>
<dbReference type="PANTHER" id="PTHR44688:SF16">
    <property type="entry name" value="DNA-BINDING TRANSCRIPTIONAL ACTIVATOR DEVR_DOSR"/>
    <property type="match status" value="1"/>
</dbReference>